<feature type="chain" id="PRO_5042877108" evidence="2">
    <location>
        <begin position="19"/>
        <end position="329"/>
    </location>
</feature>
<dbReference type="Proteomes" id="UP001313282">
    <property type="component" value="Unassembled WGS sequence"/>
</dbReference>
<sequence length="329" mass="36520">MHFISASVLSLCVATTIAAPARISRRSVPNGSQMALGDTIDRVNRIFVDIPVTLIVVIEGEIGAPASAVKFSRFSDLDSDVSEKVRLAVDLKSLKVARKDSGCDFAFSKERKSDDEYIYGYDPEERTAVFRKEETGLWSVRCGCASISSTSTPSRTPENISETLEEEVEPTPEKVEEVPEEEVESTPEKVEEVPEEEVESTPEKVEEVPEEEAEFTPKHVEELSKALEEMVEEQERDLQKEQGETKEVTEEITEVTTEVVTKVTTKVTTEFTVKKSSDGIIEETSEKTIEEASEGEPGSAVKRSIESEEDNSEGKSQRVAVNEFDIEII</sequence>
<feature type="compositionally biased region" description="Basic and acidic residues" evidence="1">
    <location>
        <begin position="215"/>
        <end position="228"/>
    </location>
</feature>
<organism evidence="3 4">
    <name type="scientific">Orbilia javanica</name>
    <dbReference type="NCBI Taxonomy" id="47235"/>
    <lineage>
        <taxon>Eukaryota</taxon>
        <taxon>Fungi</taxon>
        <taxon>Dikarya</taxon>
        <taxon>Ascomycota</taxon>
        <taxon>Pezizomycotina</taxon>
        <taxon>Orbiliomycetes</taxon>
        <taxon>Orbiliales</taxon>
        <taxon>Orbiliaceae</taxon>
        <taxon>Orbilia</taxon>
    </lineage>
</organism>
<feature type="region of interest" description="Disordered" evidence="1">
    <location>
        <begin position="275"/>
        <end position="318"/>
    </location>
</feature>
<dbReference type="EMBL" id="JAVHNR010000001">
    <property type="protein sequence ID" value="KAK6357653.1"/>
    <property type="molecule type" value="Genomic_DNA"/>
</dbReference>
<reference evidence="3 4" key="1">
    <citation type="submission" date="2019-10" db="EMBL/GenBank/DDBJ databases">
        <authorList>
            <person name="Palmer J.M."/>
        </authorList>
    </citation>
    <scope>NUCLEOTIDE SEQUENCE [LARGE SCALE GENOMIC DNA]</scope>
    <source>
        <strain evidence="3 4">TWF718</strain>
    </source>
</reference>
<feature type="compositionally biased region" description="Low complexity" evidence="1">
    <location>
        <begin position="148"/>
        <end position="157"/>
    </location>
</feature>
<feature type="signal peptide" evidence="2">
    <location>
        <begin position="1"/>
        <end position="18"/>
    </location>
</feature>
<proteinExistence type="predicted"/>
<evidence type="ECO:0000256" key="1">
    <source>
        <dbReference type="SAM" id="MobiDB-lite"/>
    </source>
</evidence>
<name>A0AAN8MZP5_9PEZI</name>
<evidence type="ECO:0000313" key="4">
    <source>
        <dbReference type="Proteomes" id="UP001313282"/>
    </source>
</evidence>
<keyword evidence="2" id="KW-0732">Signal</keyword>
<comment type="caution">
    <text evidence="3">The sequence shown here is derived from an EMBL/GenBank/DDBJ whole genome shotgun (WGS) entry which is preliminary data.</text>
</comment>
<evidence type="ECO:0000313" key="3">
    <source>
        <dbReference type="EMBL" id="KAK6357653.1"/>
    </source>
</evidence>
<dbReference type="AlphaFoldDB" id="A0AAN8MZP5"/>
<accession>A0AAN8MZP5</accession>
<gene>
    <name evidence="3" type="ORF">TWF718_001960</name>
</gene>
<keyword evidence="4" id="KW-1185">Reference proteome</keyword>
<evidence type="ECO:0000256" key="2">
    <source>
        <dbReference type="SAM" id="SignalP"/>
    </source>
</evidence>
<feature type="compositionally biased region" description="Basic and acidic residues" evidence="1">
    <location>
        <begin position="236"/>
        <end position="249"/>
    </location>
</feature>
<protein>
    <submittedName>
        <fullName evidence="3">Uncharacterized protein</fullName>
    </submittedName>
</protein>
<feature type="region of interest" description="Disordered" evidence="1">
    <location>
        <begin position="148"/>
        <end position="251"/>
    </location>
</feature>